<reference evidence="2 3" key="1">
    <citation type="submission" date="2024-04" db="EMBL/GenBank/DDBJ databases">
        <authorList>
            <consortium name="Genoscope - CEA"/>
            <person name="William W."/>
        </authorList>
    </citation>
    <scope>NUCLEOTIDE SEQUENCE [LARGE SCALE GENOMIC DNA]</scope>
</reference>
<evidence type="ECO:0000313" key="2">
    <source>
        <dbReference type="EMBL" id="CAL1534166.1"/>
    </source>
</evidence>
<evidence type="ECO:0000256" key="1">
    <source>
        <dbReference type="SAM" id="Phobius"/>
    </source>
</evidence>
<keyword evidence="1" id="KW-0472">Membrane</keyword>
<sequence>GCIKGFYGDNCSLACPEKCKDGQCNRLNRTCLQCHPGGHGPYCDEAVTLYPEISARDEIAILCFVLGVGLICIVLPLCVKCICCMMRRKHKTKCSDNRQVADAQWVYNYPTSLQYQ</sequence>
<dbReference type="EMBL" id="CAXITT010000163">
    <property type="protein sequence ID" value="CAL1534166.1"/>
    <property type="molecule type" value="Genomic_DNA"/>
</dbReference>
<name>A0AAV2HJG3_LYMST</name>
<proteinExistence type="predicted"/>
<organism evidence="2 3">
    <name type="scientific">Lymnaea stagnalis</name>
    <name type="common">Great pond snail</name>
    <name type="synonym">Helix stagnalis</name>
    <dbReference type="NCBI Taxonomy" id="6523"/>
    <lineage>
        <taxon>Eukaryota</taxon>
        <taxon>Metazoa</taxon>
        <taxon>Spiralia</taxon>
        <taxon>Lophotrochozoa</taxon>
        <taxon>Mollusca</taxon>
        <taxon>Gastropoda</taxon>
        <taxon>Heterobranchia</taxon>
        <taxon>Euthyneura</taxon>
        <taxon>Panpulmonata</taxon>
        <taxon>Hygrophila</taxon>
        <taxon>Lymnaeoidea</taxon>
        <taxon>Lymnaeidae</taxon>
        <taxon>Lymnaea</taxon>
    </lineage>
</organism>
<accession>A0AAV2HJG3</accession>
<feature type="non-terminal residue" evidence="2">
    <location>
        <position position="1"/>
    </location>
</feature>
<gene>
    <name evidence="2" type="ORF">GSLYS_00008126001</name>
</gene>
<keyword evidence="3" id="KW-1185">Reference proteome</keyword>
<evidence type="ECO:0000313" key="3">
    <source>
        <dbReference type="Proteomes" id="UP001497497"/>
    </source>
</evidence>
<protein>
    <submittedName>
        <fullName evidence="2">Uncharacterized protein</fullName>
    </submittedName>
</protein>
<comment type="caution">
    <text evidence="2">The sequence shown here is derived from an EMBL/GenBank/DDBJ whole genome shotgun (WGS) entry which is preliminary data.</text>
</comment>
<keyword evidence="1" id="KW-0812">Transmembrane</keyword>
<keyword evidence="1" id="KW-1133">Transmembrane helix</keyword>
<dbReference type="Proteomes" id="UP001497497">
    <property type="component" value="Unassembled WGS sequence"/>
</dbReference>
<feature type="transmembrane region" description="Helical" evidence="1">
    <location>
        <begin position="59"/>
        <end position="83"/>
    </location>
</feature>
<dbReference type="AlphaFoldDB" id="A0AAV2HJG3"/>